<dbReference type="PANTHER" id="PTHR30273">
    <property type="entry name" value="PERIPLASMIC SIGNAL SENSOR AND SIGMA FACTOR ACTIVATOR FECR-RELATED"/>
    <property type="match status" value="1"/>
</dbReference>
<dbReference type="PANTHER" id="PTHR30273:SF2">
    <property type="entry name" value="PROTEIN FECR"/>
    <property type="match status" value="1"/>
</dbReference>
<dbReference type="RefSeq" id="WP_131959219.1">
    <property type="nucleotide sequence ID" value="NZ_SMFL01000005.1"/>
</dbReference>
<keyword evidence="4" id="KW-1185">Reference proteome</keyword>
<proteinExistence type="predicted"/>
<dbReference type="Gene3D" id="3.55.50.30">
    <property type="match status" value="1"/>
</dbReference>
<organism evidence="3 4">
    <name type="scientific">Dyadobacter psychrotolerans</name>
    <dbReference type="NCBI Taxonomy" id="2541721"/>
    <lineage>
        <taxon>Bacteria</taxon>
        <taxon>Pseudomonadati</taxon>
        <taxon>Bacteroidota</taxon>
        <taxon>Cytophagia</taxon>
        <taxon>Cytophagales</taxon>
        <taxon>Spirosomataceae</taxon>
        <taxon>Dyadobacter</taxon>
    </lineage>
</organism>
<dbReference type="PIRSF" id="PIRSF018266">
    <property type="entry name" value="FecR"/>
    <property type="match status" value="1"/>
</dbReference>
<dbReference type="Pfam" id="PF16344">
    <property type="entry name" value="FecR_C"/>
    <property type="match status" value="1"/>
</dbReference>
<comment type="caution">
    <text evidence="3">The sequence shown here is derived from an EMBL/GenBank/DDBJ whole genome shotgun (WGS) entry which is preliminary data.</text>
</comment>
<gene>
    <name evidence="3" type="ORF">E0F88_15705</name>
</gene>
<dbReference type="EMBL" id="SMFL01000005">
    <property type="protein sequence ID" value="TDE14636.1"/>
    <property type="molecule type" value="Genomic_DNA"/>
</dbReference>
<dbReference type="AlphaFoldDB" id="A0A4R5DKE0"/>
<dbReference type="GO" id="GO:0016989">
    <property type="term" value="F:sigma factor antagonist activity"/>
    <property type="evidence" value="ECO:0007669"/>
    <property type="project" value="TreeGrafter"/>
</dbReference>
<evidence type="ECO:0000259" key="2">
    <source>
        <dbReference type="Pfam" id="PF16344"/>
    </source>
</evidence>
<dbReference type="Pfam" id="PF04773">
    <property type="entry name" value="FecR"/>
    <property type="match status" value="1"/>
</dbReference>
<dbReference type="OrthoDB" id="1523489at2"/>
<feature type="domain" description="FecR protein" evidence="1">
    <location>
        <begin position="117"/>
        <end position="213"/>
    </location>
</feature>
<dbReference type="InterPro" id="IPR012373">
    <property type="entry name" value="Ferrdict_sens_TM"/>
</dbReference>
<evidence type="ECO:0000313" key="3">
    <source>
        <dbReference type="EMBL" id="TDE14636.1"/>
    </source>
</evidence>
<reference evidence="3 4" key="1">
    <citation type="submission" date="2019-03" db="EMBL/GenBank/DDBJ databases">
        <title>Dyadobacter AR-3-6 sp. nov., isolated from arctic soil.</title>
        <authorList>
            <person name="Chaudhary D.K."/>
        </authorList>
    </citation>
    <scope>NUCLEOTIDE SEQUENCE [LARGE SCALE GENOMIC DNA]</scope>
    <source>
        <strain evidence="3 4">AR-3-6</strain>
    </source>
</reference>
<sequence>MRPELTKHIVFSYFSGDSTALQKKLIEDWLTDIRNVEVYFEWLEEWETMQPQFLPDTSLALNRMDERILQKAEPVSEPQIIKAPGISTKTMLQWAASVMLILSVLIYTQREVVMYKTYQTAFGELKSFTLDDSSQVVLNANSSLKVPRWGFGKSTRHVFLEGEAEFSVKHTIDHQYFKVHTADKSLITVLGTEFVVYTRKQRTNVVLNKGKVQLSSYAKEKPLTMRPGDRATVESNGQIKVQQLSKTELIEQTAWKEHRFVFDDTPLKEVAVKIREVFGVVVRINDKNLAMRTATGSFPAKNAEELLTSMSFMYSFEITKADNKILLIPNP</sequence>
<protein>
    <submittedName>
        <fullName evidence="3">DUF4974 domain-containing protein</fullName>
    </submittedName>
</protein>
<name>A0A4R5DKE0_9BACT</name>
<dbReference type="InterPro" id="IPR006860">
    <property type="entry name" value="FecR"/>
</dbReference>
<dbReference type="Proteomes" id="UP000294850">
    <property type="component" value="Unassembled WGS sequence"/>
</dbReference>
<accession>A0A4R5DKE0</accession>
<feature type="domain" description="Protein FecR C-terminal" evidence="2">
    <location>
        <begin position="259"/>
        <end position="326"/>
    </location>
</feature>
<dbReference type="Gene3D" id="2.60.120.1440">
    <property type="match status" value="1"/>
</dbReference>
<evidence type="ECO:0000313" key="4">
    <source>
        <dbReference type="Proteomes" id="UP000294850"/>
    </source>
</evidence>
<evidence type="ECO:0000259" key="1">
    <source>
        <dbReference type="Pfam" id="PF04773"/>
    </source>
</evidence>
<dbReference type="InterPro" id="IPR032508">
    <property type="entry name" value="FecR_C"/>
</dbReference>